<dbReference type="RefSeq" id="WP_311341104.1">
    <property type="nucleotide sequence ID" value="NZ_JAVRHS010000008.1"/>
</dbReference>
<keyword evidence="2" id="KW-1185">Reference proteome</keyword>
<dbReference type="EMBL" id="JAVRHS010000008">
    <property type="protein sequence ID" value="MDT0576528.1"/>
    <property type="molecule type" value="Genomic_DNA"/>
</dbReference>
<gene>
    <name evidence="1" type="ORF">RM533_10045</name>
</gene>
<name>A0ABU2ZKF1_9SPHN</name>
<evidence type="ECO:0000313" key="1">
    <source>
        <dbReference type="EMBL" id="MDT0576528.1"/>
    </source>
</evidence>
<dbReference type="Proteomes" id="UP001259803">
    <property type="component" value="Unassembled WGS sequence"/>
</dbReference>
<reference evidence="1 2" key="1">
    <citation type="submission" date="2023-09" db="EMBL/GenBank/DDBJ databases">
        <authorList>
            <person name="Rey-Velasco X."/>
        </authorList>
    </citation>
    <scope>NUCLEOTIDE SEQUENCE [LARGE SCALE GENOMIC DNA]</scope>
    <source>
        <strain evidence="1 2">F390</strain>
    </source>
</reference>
<protein>
    <submittedName>
        <fullName evidence="1">Uncharacterized protein</fullName>
    </submittedName>
</protein>
<sequence>MISAGSRFDWAALARAAAQRVARQARPVAHASRDFRDDPCRWRQAEWLWPQFTSDRKD</sequence>
<organism evidence="1 2">
    <name type="scientific">Croceicoccus esteveae</name>
    <dbReference type="NCBI Taxonomy" id="3075597"/>
    <lineage>
        <taxon>Bacteria</taxon>
        <taxon>Pseudomonadati</taxon>
        <taxon>Pseudomonadota</taxon>
        <taxon>Alphaproteobacteria</taxon>
        <taxon>Sphingomonadales</taxon>
        <taxon>Erythrobacteraceae</taxon>
        <taxon>Croceicoccus</taxon>
    </lineage>
</organism>
<evidence type="ECO:0000313" key="2">
    <source>
        <dbReference type="Proteomes" id="UP001259803"/>
    </source>
</evidence>
<comment type="caution">
    <text evidence="1">The sequence shown here is derived from an EMBL/GenBank/DDBJ whole genome shotgun (WGS) entry which is preliminary data.</text>
</comment>
<proteinExistence type="predicted"/>
<accession>A0ABU2ZKF1</accession>